<name>A0AAD6CP24_9EURO</name>
<feature type="transmembrane region" description="Helical" evidence="6">
    <location>
        <begin position="207"/>
        <end position="232"/>
    </location>
</feature>
<proteinExistence type="inferred from homology"/>
<organism evidence="8 9">
    <name type="scientific">Penicillium frequentans</name>
    <dbReference type="NCBI Taxonomy" id="3151616"/>
    <lineage>
        <taxon>Eukaryota</taxon>
        <taxon>Fungi</taxon>
        <taxon>Dikarya</taxon>
        <taxon>Ascomycota</taxon>
        <taxon>Pezizomycotina</taxon>
        <taxon>Eurotiomycetes</taxon>
        <taxon>Eurotiomycetidae</taxon>
        <taxon>Eurotiales</taxon>
        <taxon>Aspergillaceae</taxon>
        <taxon>Penicillium</taxon>
    </lineage>
</organism>
<feature type="transmembrane region" description="Helical" evidence="6">
    <location>
        <begin position="14"/>
        <end position="35"/>
    </location>
</feature>
<keyword evidence="9" id="KW-1185">Reference proteome</keyword>
<keyword evidence="2 6" id="KW-0812">Transmembrane</keyword>
<keyword evidence="3 6" id="KW-1133">Transmembrane helix</keyword>
<evidence type="ECO:0000256" key="1">
    <source>
        <dbReference type="ARBA" id="ARBA00004141"/>
    </source>
</evidence>
<keyword evidence="4 6" id="KW-0472">Membrane</keyword>
<feature type="transmembrane region" description="Helical" evidence="6">
    <location>
        <begin position="92"/>
        <end position="118"/>
    </location>
</feature>
<evidence type="ECO:0000256" key="6">
    <source>
        <dbReference type="SAM" id="Phobius"/>
    </source>
</evidence>
<evidence type="ECO:0000313" key="9">
    <source>
        <dbReference type="Proteomes" id="UP001220324"/>
    </source>
</evidence>
<dbReference type="PANTHER" id="PTHR33048:SF129">
    <property type="entry name" value="INTEGRAL MEMBRANE PROTEIN-RELATED"/>
    <property type="match status" value="1"/>
</dbReference>
<evidence type="ECO:0000256" key="5">
    <source>
        <dbReference type="ARBA" id="ARBA00038359"/>
    </source>
</evidence>
<feature type="transmembrane region" description="Helical" evidence="6">
    <location>
        <begin position="171"/>
        <end position="195"/>
    </location>
</feature>
<protein>
    <recommendedName>
        <fullName evidence="7">Rhodopsin domain-containing protein</fullName>
    </recommendedName>
</protein>
<dbReference type="InterPro" id="IPR052337">
    <property type="entry name" value="SAT4-like"/>
</dbReference>
<comment type="caution">
    <text evidence="8">The sequence shown here is derived from an EMBL/GenBank/DDBJ whole genome shotgun (WGS) entry which is preliminary data.</text>
</comment>
<dbReference type="PANTHER" id="PTHR33048">
    <property type="entry name" value="PTH11-LIKE INTEGRAL MEMBRANE PROTEIN (AFU_ORTHOLOGUE AFUA_5G11245)"/>
    <property type="match status" value="1"/>
</dbReference>
<evidence type="ECO:0000313" key="8">
    <source>
        <dbReference type="EMBL" id="KAJ5526215.1"/>
    </source>
</evidence>
<evidence type="ECO:0000259" key="7">
    <source>
        <dbReference type="Pfam" id="PF20684"/>
    </source>
</evidence>
<dbReference type="Proteomes" id="UP001220324">
    <property type="component" value="Unassembled WGS sequence"/>
</dbReference>
<dbReference type="Pfam" id="PF20684">
    <property type="entry name" value="Fung_rhodopsin"/>
    <property type="match status" value="1"/>
</dbReference>
<dbReference type="GO" id="GO:0016020">
    <property type="term" value="C:membrane"/>
    <property type="evidence" value="ECO:0007669"/>
    <property type="project" value="UniProtKB-SubCell"/>
</dbReference>
<dbReference type="InterPro" id="IPR049326">
    <property type="entry name" value="Rhodopsin_dom_fungi"/>
</dbReference>
<gene>
    <name evidence="8" type="ORF">N7494_012865</name>
</gene>
<evidence type="ECO:0000256" key="3">
    <source>
        <dbReference type="ARBA" id="ARBA00022989"/>
    </source>
</evidence>
<comment type="subcellular location">
    <subcellularLocation>
        <location evidence="1">Membrane</location>
        <topology evidence="1">Multi-pass membrane protein</topology>
    </subcellularLocation>
</comment>
<evidence type="ECO:0000256" key="2">
    <source>
        <dbReference type="ARBA" id="ARBA00022692"/>
    </source>
</evidence>
<feature type="domain" description="Rhodopsin" evidence="7">
    <location>
        <begin position="32"/>
        <end position="269"/>
    </location>
</feature>
<accession>A0AAD6CP24</accession>
<feature type="transmembrane region" description="Helical" evidence="6">
    <location>
        <begin position="47"/>
        <end position="72"/>
    </location>
</feature>
<sequence>MASEDSIQDRGRSAIIGMYIVTALSTIVVLTRLYARGVLIRELGWDDYLIVIGQLFAWADMALSIMVVRYGGGEHLADLITDPGKMVKMYKWLVAAQMIYFFALWICRVSGLAFFARLNPMPRFTLYMRMAFAFVTAVWVAQTLIIALQCIPLQALWDSSITGKCLTSTQVFLSTSIMTIICDSLILVLPVNIVLKLQVNFARKATLLFVFCFGVFAIVTSVLRMVSMIIALDHPSDVTWYFSVVMAWSTSEIAAIIIALSLPALRGLFGILQMKNRSTDQSKTNDTGSFGLAPVPQPQNRIFDGSIHRTTVDIDTQRGSSQEALCWDIKDANNIRVMDTVHVDIDDGSDRHTP</sequence>
<dbReference type="EMBL" id="JAQIZZ010000008">
    <property type="protein sequence ID" value="KAJ5526215.1"/>
    <property type="molecule type" value="Genomic_DNA"/>
</dbReference>
<feature type="transmembrane region" description="Helical" evidence="6">
    <location>
        <begin position="130"/>
        <end position="151"/>
    </location>
</feature>
<reference evidence="8 9" key="1">
    <citation type="journal article" date="2023" name="IMA Fungus">
        <title>Comparative genomic study of the Penicillium genus elucidates a diverse pangenome and 15 lateral gene transfer events.</title>
        <authorList>
            <person name="Petersen C."/>
            <person name="Sorensen T."/>
            <person name="Nielsen M.R."/>
            <person name="Sondergaard T.E."/>
            <person name="Sorensen J.L."/>
            <person name="Fitzpatrick D.A."/>
            <person name="Frisvad J.C."/>
            <person name="Nielsen K.L."/>
        </authorList>
    </citation>
    <scope>NUCLEOTIDE SEQUENCE [LARGE SCALE GENOMIC DNA]</scope>
    <source>
        <strain evidence="8 9">IBT 35679</strain>
    </source>
</reference>
<dbReference type="AlphaFoldDB" id="A0AAD6CP24"/>
<feature type="transmembrane region" description="Helical" evidence="6">
    <location>
        <begin position="238"/>
        <end position="265"/>
    </location>
</feature>
<comment type="similarity">
    <text evidence="5">Belongs to the SAT4 family.</text>
</comment>
<evidence type="ECO:0000256" key="4">
    <source>
        <dbReference type="ARBA" id="ARBA00023136"/>
    </source>
</evidence>